<dbReference type="AlphaFoldDB" id="E0XW18"/>
<reference evidence="1" key="1">
    <citation type="journal article" date="2011" name="Environ. Microbiol.">
        <title>Time-series analyses of Monterey Bay coastal microbial picoplankton using a 'genome proxy' microarray.</title>
        <authorList>
            <person name="Rich V.I."/>
            <person name="Pham V.D."/>
            <person name="Eppley J."/>
            <person name="Shi Y."/>
            <person name="DeLong E.F."/>
        </authorList>
    </citation>
    <scope>NUCLEOTIDE SEQUENCE</scope>
</reference>
<dbReference type="EMBL" id="GU474895">
    <property type="protein sequence ID" value="ADI18609.1"/>
    <property type="molecule type" value="Genomic_DNA"/>
</dbReference>
<accession>E0XW18</accession>
<sequence>MPVLRYCEYICYGRDARAAVLLFVWRSCCFRALDSFVLDGSFCFRLV</sequence>
<name>E0XW18_9PROT</name>
<proteinExistence type="predicted"/>
<protein>
    <submittedName>
        <fullName evidence="1">Uncharacterized protein</fullName>
    </submittedName>
</protein>
<evidence type="ECO:0000313" key="1">
    <source>
        <dbReference type="EMBL" id="ADI18609.1"/>
    </source>
</evidence>
<organism evidence="1">
    <name type="scientific">uncultured Rhodospirillales bacterium HF4000_24M03</name>
    <dbReference type="NCBI Taxonomy" id="710788"/>
    <lineage>
        <taxon>Bacteria</taxon>
        <taxon>Pseudomonadati</taxon>
        <taxon>Pseudomonadota</taxon>
        <taxon>Alphaproteobacteria</taxon>
        <taxon>Rhodospirillales</taxon>
        <taxon>environmental samples</taxon>
    </lineage>
</organism>